<name>A0AAW0QVS2_9PEZI</name>
<organism evidence="2 3">
    <name type="scientific">Apiospora kogelbergensis</name>
    <dbReference type="NCBI Taxonomy" id="1337665"/>
    <lineage>
        <taxon>Eukaryota</taxon>
        <taxon>Fungi</taxon>
        <taxon>Dikarya</taxon>
        <taxon>Ascomycota</taxon>
        <taxon>Pezizomycotina</taxon>
        <taxon>Sordariomycetes</taxon>
        <taxon>Xylariomycetidae</taxon>
        <taxon>Amphisphaeriales</taxon>
        <taxon>Apiosporaceae</taxon>
        <taxon>Apiospora</taxon>
    </lineage>
</organism>
<dbReference type="SUPFAM" id="SSF51735">
    <property type="entry name" value="NAD(P)-binding Rossmann-fold domains"/>
    <property type="match status" value="1"/>
</dbReference>
<dbReference type="GO" id="GO:0005737">
    <property type="term" value="C:cytoplasm"/>
    <property type="evidence" value="ECO:0007669"/>
    <property type="project" value="TreeGrafter"/>
</dbReference>
<dbReference type="InterPro" id="IPR002347">
    <property type="entry name" value="SDR_fam"/>
</dbReference>
<gene>
    <name evidence="2" type="ORF">PG999_005927</name>
</gene>
<protein>
    <recommendedName>
        <fullName evidence="4">Short chain dehydrogenase</fullName>
    </recommendedName>
</protein>
<evidence type="ECO:0000313" key="2">
    <source>
        <dbReference type="EMBL" id="KAK8113858.1"/>
    </source>
</evidence>
<evidence type="ECO:0000313" key="3">
    <source>
        <dbReference type="Proteomes" id="UP001392437"/>
    </source>
</evidence>
<sequence>MACRSLDKANAAKAQIEAGGITGSISTVQLDVTDDESIQKAAAFVEQQFGRLDVLINNAAWGIAKFFRPLLLKATSPPSSKAYSIYVTSGLGSLADTADTPPYPMTTPDFEPYAACKAALNMYMLLDWRESQATDIKVFAMCPGFVVSNLMGSEKTARTGGALDPRKPEKLVLSIVEGERDEDEWANVKFKIVLFRRCQR</sequence>
<dbReference type="PANTHER" id="PTHR43544:SF32">
    <property type="entry name" value="CHAIN DEHYDROGENASE, PUTATIVE (AFU_ORTHOLOGUE AFUA_5G01530)-RELATED"/>
    <property type="match status" value="1"/>
</dbReference>
<dbReference type="AlphaFoldDB" id="A0AAW0QVS2"/>
<accession>A0AAW0QVS2</accession>
<reference evidence="2 3" key="1">
    <citation type="submission" date="2023-01" db="EMBL/GenBank/DDBJ databases">
        <title>Analysis of 21 Apiospora genomes using comparative genomics revels a genus with tremendous synthesis potential of carbohydrate active enzymes and secondary metabolites.</title>
        <authorList>
            <person name="Sorensen T."/>
        </authorList>
    </citation>
    <scope>NUCLEOTIDE SEQUENCE [LARGE SCALE GENOMIC DNA]</scope>
    <source>
        <strain evidence="2 3">CBS 117206</strain>
    </source>
</reference>
<dbReference type="Pfam" id="PF00106">
    <property type="entry name" value="adh_short"/>
    <property type="match status" value="1"/>
</dbReference>
<comment type="similarity">
    <text evidence="1">Belongs to the short-chain dehydrogenases/reductases (SDR) family.</text>
</comment>
<comment type="caution">
    <text evidence="2">The sequence shown here is derived from an EMBL/GenBank/DDBJ whole genome shotgun (WGS) entry which is preliminary data.</text>
</comment>
<keyword evidence="3" id="KW-1185">Reference proteome</keyword>
<evidence type="ECO:0008006" key="4">
    <source>
        <dbReference type="Google" id="ProtNLM"/>
    </source>
</evidence>
<dbReference type="GO" id="GO:0016491">
    <property type="term" value="F:oxidoreductase activity"/>
    <property type="evidence" value="ECO:0007669"/>
    <property type="project" value="TreeGrafter"/>
</dbReference>
<dbReference type="PANTHER" id="PTHR43544">
    <property type="entry name" value="SHORT-CHAIN DEHYDROGENASE/REDUCTASE"/>
    <property type="match status" value="1"/>
</dbReference>
<proteinExistence type="inferred from homology"/>
<dbReference type="Proteomes" id="UP001392437">
    <property type="component" value="Unassembled WGS sequence"/>
</dbReference>
<dbReference type="GO" id="GO:0019748">
    <property type="term" value="P:secondary metabolic process"/>
    <property type="evidence" value="ECO:0007669"/>
    <property type="project" value="TreeGrafter"/>
</dbReference>
<dbReference type="InterPro" id="IPR051468">
    <property type="entry name" value="Fungal_SecMetab_SDRs"/>
</dbReference>
<dbReference type="InterPro" id="IPR036291">
    <property type="entry name" value="NAD(P)-bd_dom_sf"/>
</dbReference>
<dbReference type="Gene3D" id="3.40.50.720">
    <property type="entry name" value="NAD(P)-binding Rossmann-like Domain"/>
    <property type="match status" value="2"/>
</dbReference>
<evidence type="ECO:0000256" key="1">
    <source>
        <dbReference type="ARBA" id="ARBA00006484"/>
    </source>
</evidence>
<dbReference type="EMBL" id="JAQQWP010000006">
    <property type="protein sequence ID" value="KAK8113858.1"/>
    <property type="molecule type" value="Genomic_DNA"/>
</dbReference>